<feature type="transmembrane region" description="Helical" evidence="1">
    <location>
        <begin position="216"/>
        <end position="233"/>
    </location>
</feature>
<dbReference type="EMBL" id="CP070228">
    <property type="protein sequence ID" value="QRV02241.1"/>
    <property type="molecule type" value="Genomic_DNA"/>
</dbReference>
<feature type="transmembrane region" description="Helical" evidence="1">
    <location>
        <begin position="416"/>
        <end position="435"/>
    </location>
</feature>
<evidence type="ECO:0000313" key="2">
    <source>
        <dbReference type="EMBL" id="QRV02241.1"/>
    </source>
</evidence>
<protein>
    <submittedName>
        <fullName evidence="2">DUF2142 domain-containing protein</fullName>
    </submittedName>
</protein>
<feature type="transmembrane region" description="Helical" evidence="1">
    <location>
        <begin position="168"/>
        <end position="185"/>
    </location>
</feature>
<reference evidence="2 3" key="1">
    <citation type="submission" date="2021-02" db="EMBL/GenBank/DDBJ databases">
        <title>Complete Genome Sequence of Arcanobacterium phocisimile strain DSM 26142T from a harbour seal.</title>
        <authorList>
            <person name="Borowiak M."/>
            <person name="Alssahen M."/>
            <person name="Malorny B."/>
            <person name="Laemmler C."/>
            <person name="Siebert U."/>
            <person name="Ploetz M."/>
            <person name="Abdulmawjood A."/>
        </authorList>
    </citation>
    <scope>NUCLEOTIDE SEQUENCE [LARGE SCALE GENOMIC DNA]</scope>
    <source>
        <strain evidence="2 3">DSM 26142</strain>
    </source>
</reference>
<keyword evidence="3" id="KW-1185">Reference proteome</keyword>
<keyword evidence="1" id="KW-1133">Transmembrane helix</keyword>
<keyword evidence="1" id="KW-0472">Membrane</keyword>
<dbReference type="InterPro" id="IPR018674">
    <property type="entry name" value="DUF2142_membrane"/>
</dbReference>
<proteinExistence type="predicted"/>
<dbReference type="Pfam" id="PF09913">
    <property type="entry name" value="DUF2142"/>
    <property type="match status" value="1"/>
</dbReference>
<feature type="transmembrane region" description="Helical" evidence="1">
    <location>
        <begin position="20"/>
        <end position="41"/>
    </location>
</feature>
<feature type="transmembrane region" description="Helical" evidence="1">
    <location>
        <begin position="262"/>
        <end position="282"/>
    </location>
</feature>
<evidence type="ECO:0000313" key="3">
    <source>
        <dbReference type="Proteomes" id="UP000602653"/>
    </source>
</evidence>
<keyword evidence="1" id="KW-0812">Transmembrane</keyword>
<feature type="transmembrane region" description="Helical" evidence="1">
    <location>
        <begin position="239"/>
        <end position="255"/>
    </location>
</feature>
<feature type="transmembrane region" description="Helical" evidence="1">
    <location>
        <begin position="140"/>
        <end position="161"/>
    </location>
</feature>
<sequence length="525" mass="57561">MRDSKIQQLRSALGIRSISLVIVAMIAFFGAGLGWVVASPIGGSPDDDYHMGSIWCPRPVGESCTVKAINGVDEVRVPIPVAAGAACHAFKSDSSASDCNVDISTNELMWSHRYDDGDYPAGYYAFQHLFIQHDVGKSIIVMRTVNLTIAILLLTLIGVFLRPEQRTAYLLPMVVTWIPMGFYFITSINPSSWAITGLYGYTVAMYGAATGKDWRRWVLLGLAMFSAVLCLSSRRDVSFYLFVVAVAFIFAIKWSKKNIIPGVAVAIIGFVGAYSITLGGQAKHVTASFESEGNLFRNALNTILDLPRYFAGMFGVTYGPGWFDTPVEGPATYIVLFVFAGAVMAGLRSGSWRKWMSASVILGAICGIPLVFILKGIFTGFGDYQPRYMLPLLGVLLFMLFTIGSRQRQIFELPQLILIALAIPIANSLALHIVMQRYTAGFQPAHPLNLDNNISWWWNTSISPMTVWVVASLAFVVAIVVVTYFAHRNSFNSDSVKKVPIAESSQSNDSENIIAEKVSPKHALV</sequence>
<dbReference type="Proteomes" id="UP000602653">
    <property type="component" value="Chromosome"/>
</dbReference>
<evidence type="ECO:0000256" key="1">
    <source>
        <dbReference type="SAM" id="Phobius"/>
    </source>
</evidence>
<dbReference type="RefSeq" id="WP_204424586.1">
    <property type="nucleotide sequence ID" value="NZ_CP070228.1"/>
</dbReference>
<feature type="transmembrane region" description="Helical" evidence="1">
    <location>
        <begin position="388"/>
        <end position="404"/>
    </location>
</feature>
<gene>
    <name evidence="2" type="ORF">JTE88_00315</name>
</gene>
<organism evidence="2 3">
    <name type="scientific">Arcanobacterium phocisimile</name>
    <dbReference type="NCBI Taxonomy" id="1302235"/>
    <lineage>
        <taxon>Bacteria</taxon>
        <taxon>Bacillati</taxon>
        <taxon>Actinomycetota</taxon>
        <taxon>Actinomycetes</taxon>
        <taxon>Actinomycetales</taxon>
        <taxon>Actinomycetaceae</taxon>
        <taxon>Arcanobacterium</taxon>
    </lineage>
</organism>
<feature type="transmembrane region" description="Helical" evidence="1">
    <location>
        <begin position="330"/>
        <end position="347"/>
    </location>
</feature>
<accession>A0ABX7IGI5</accession>
<feature type="transmembrane region" description="Helical" evidence="1">
    <location>
        <begin position="359"/>
        <end position="382"/>
    </location>
</feature>
<feature type="transmembrane region" description="Helical" evidence="1">
    <location>
        <begin position="191"/>
        <end position="209"/>
    </location>
</feature>
<name>A0ABX7IGI5_9ACTO</name>
<feature type="transmembrane region" description="Helical" evidence="1">
    <location>
        <begin position="465"/>
        <end position="486"/>
    </location>
</feature>